<sequence>MKFVRVGVIGIGNMGSSHALTLGKGQIEGAVLSAVCDARDSARVWAEQTLPEGIKFYSEPSEMLQSGMIDAVIVATPHYHHAEQAIAAFESKIHVLIEKPAGVYTKQVREMNEAAAKSGKVFSIMYNQRTNPLYIKLKELISSGELGEIRRTNWIITNWYRSQCYYNSGGWRATWAGEGGGVLINQDPHQLDLWQWATGMMPKRIRAFCSFGKYRDIEVEDDVTAYVEYENGATGVFVTTTGDAPGTNRFEITGDRGKIVIEDGEMTFWQLSEPESEFNKRNTDAFGKPEYIQKKIPTPGIETGHPGIIQNFIDAILEQKPLIAPGEEGINGLTLSNAMYLSTWTDDWVELPIDEELFYEQLQDRIRHSKVSKSEGYEQTQPVDLKGTF</sequence>
<evidence type="ECO:0000259" key="2">
    <source>
        <dbReference type="Pfam" id="PF22725"/>
    </source>
</evidence>
<dbReference type="EMBL" id="JACSQL010000001">
    <property type="protein sequence ID" value="MBD7967354.1"/>
    <property type="molecule type" value="Genomic_DNA"/>
</dbReference>
<evidence type="ECO:0000313" key="3">
    <source>
        <dbReference type="EMBL" id="MBD7967354.1"/>
    </source>
</evidence>
<dbReference type="SUPFAM" id="SSF55347">
    <property type="entry name" value="Glyceraldehyde-3-phosphate dehydrogenase-like, C-terminal domain"/>
    <property type="match status" value="1"/>
</dbReference>
<evidence type="ECO:0000313" key="4">
    <source>
        <dbReference type="Proteomes" id="UP000608071"/>
    </source>
</evidence>
<dbReference type="PANTHER" id="PTHR43249">
    <property type="entry name" value="UDP-N-ACETYL-2-AMINO-2-DEOXY-D-GLUCURONATE OXIDASE"/>
    <property type="match status" value="1"/>
</dbReference>
<dbReference type="Gene3D" id="3.40.50.720">
    <property type="entry name" value="NAD(P)-binding Rossmann-like Domain"/>
    <property type="match status" value="1"/>
</dbReference>
<dbReference type="InterPro" id="IPR000683">
    <property type="entry name" value="Gfo/Idh/MocA-like_OxRdtase_N"/>
</dbReference>
<dbReference type="SUPFAM" id="SSF51735">
    <property type="entry name" value="NAD(P)-binding Rossmann-fold domains"/>
    <property type="match status" value="1"/>
</dbReference>
<dbReference type="InterPro" id="IPR055170">
    <property type="entry name" value="GFO_IDH_MocA-like_dom"/>
</dbReference>
<dbReference type="InterPro" id="IPR052515">
    <property type="entry name" value="Gfo/Idh/MocA_Oxidoreductase"/>
</dbReference>
<reference evidence="3 4" key="1">
    <citation type="submission" date="2020-08" db="EMBL/GenBank/DDBJ databases">
        <title>A Genomic Blueprint of the Chicken Gut Microbiome.</title>
        <authorList>
            <person name="Gilroy R."/>
            <person name="Ravi A."/>
            <person name="Getino M."/>
            <person name="Pursley I."/>
            <person name="Horton D.L."/>
            <person name="Alikhan N.-F."/>
            <person name="Baker D."/>
            <person name="Gharbi K."/>
            <person name="Hall N."/>
            <person name="Watson M."/>
            <person name="Adriaenssens E.M."/>
            <person name="Foster-Nyarko E."/>
            <person name="Jarju S."/>
            <person name="Secka A."/>
            <person name="Antonio M."/>
            <person name="Oren A."/>
            <person name="Chaudhuri R."/>
            <person name="La Ragione R.M."/>
            <person name="Hildebrand F."/>
            <person name="Pallen M.J."/>
        </authorList>
    </citation>
    <scope>NUCLEOTIDE SEQUENCE [LARGE SCALE GENOMIC DNA]</scope>
    <source>
        <strain evidence="3 4">Sa2BVA9</strain>
    </source>
</reference>
<keyword evidence="4" id="KW-1185">Reference proteome</keyword>
<dbReference type="Gene3D" id="3.30.360.10">
    <property type="entry name" value="Dihydrodipicolinate Reductase, domain 2"/>
    <property type="match status" value="1"/>
</dbReference>
<evidence type="ECO:0000259" key="1">
    <source>
        <dbReference type="Pfam" id="PF01408"/>
    </source>
</evidence>
<gene>
    <name evidence="3" type="ORF">H9647_04715</name>
</gene>
<organism evidence="3 4">
    <name type="scientific">Paenibacillus gallinarum</name>
    <dbReference type="NCBI Taxonomy" id="2762232"/>
    <lineage>
        <taxon>Bacteria</taxon>
        <taxon>Bacillati</taxon>
        <taxon>Bacillota</taxon>
        <taxon>Bacilli</taxon>
        <taxon>Bacillales</taxon>
        <taxon>Paenibacillaceae</taxon>
        <taxon>Paenibacillus</taxon>
    </lineage>
</organism>
<comment type="caution">
    <text evidence="3">The sequence shown here is derived from an EMBL/GenBank/DDBJ whole genome shotgun (WGS) entry which is preliminary data.</text>
</comment>
<dbReference type="RefSeq" id="WP_191798542.1">
    <property type="nucleotide sequence ID" value="NZ_JACSQL010000001.1"/>
</dbReference>
<protein>
    <submittedName>
        <fullName evidence="3">Gfo/Idh/MocA family oxidoreductase</fullName>
    </submittedName>
</protein>
<dbReference type="Pfam" id="PF22725">
    <property type="entry name" value="GFO_IDH_MocA_C3"/>
    <property type="match status" value="1"/>
</dbReference>
<feature type="domain" description="Gfo/Idh/MocA-like oxidoreductase N-terminal" evidence="1">
    <location>
        <begin position="4"/>
        <end position="124"/>
    </location>
</feature>
<dbReference type="InterPro" id="IPR036291">
    <property type="entry name" value="NAD(P)-bd_dom_sf"/>
</dbReference>
<name>A0ABR8SVK0_9BACL</name>
<accession>A0ABR8SVK0</accession>
<dbReference type="Pfam" id="PF01408">
    <property type="entry name" value="GFO_IDH_MocA"/>
    <property type="match status" value="1"/>
</dbReference>
<dbReference type="Proteomes" id="UP000608071">
    <property type="component" value="Unassembled WGS sequence"/>
</dbReference>
<proteinExistence type="predicted"/>
<feature type="domain" description="GFO/IDH/MocA-like oxidoreductase" evidence="2">
    <location>
        <begin position="134"/>
        <end position="259"/>
    </location>
</feature>
<dbReference type="PANTHER" id="PTHR43249:SF1">
    <property type="entry name" value="D-GLUCOSIDE 3-DEHYDROGENASE"/>
    <property type="match status" value="1"/>
</dbReference>